<dbReference type="GO" id="GO:0140662">
    <property type="term" value="F:ATP-dependent protein folding chaperone"/>
    <property type="evidence" value="ECO:0007669"/>
    <property type="project" value="InterPro"/>
</dbReference>
<sequence>MKNNDNGFDKTELRLSALKNNIDAINSVVSAVKGTLGPQGMDCMIVDDYGNAIITNDGVTILNEINTTHPAARLLINGVMGQEREVGDGTTTLTVLAGALLDEALKMVDMGVPIHKVIQGIKKGIEKSIEIIEAEKIIITENNYHLLKEVAYISAREDKEISDMVFSAAQIIGNEVLSNDSFKFSDCIEAFEGTNNEVISGVVIDKKPLNYFEDGVLNDAKIMVLDDSLDVEENKKELLATEAGLNNYFENVEMIKEFAEKIVNMKVDLLICNRGINPMAMQILLDGNVTIADRVLNSQLIKVAKHCGCKILKKSALNKDVSVLNGSCGKADRVVYDLEKEQIAIQNGHGKPYATIIIAASTGEITREKERIAKDAAASLQFALKNGVVPGGGALEIYISCLLKKYREDINGMEKYGIDCVIEALKKPFYQMIENSGSNSLEIMEKIITATRLEDKKFLSIDFESGAIKEMPVEKIFDPTYVKTSALKKAGEIAQAILRINLILRGKQLN</sequence>
<dbReference type="InterPro" id="IPR017998">
    <property type="entry name" value="Chaperone_TCP-1"/>
</dbReference>
<evidence type="ECO:0000256" key="1">
    <source>
        <dbReference type="ARBA" id="ARBA00006607"/>
    </source>
</evidence>
<dbReference type="RefSeq" id="WP_170917465.1">
    <property type="nucleotide sequence ID" value="NZ_FUZT01000008.1"/>
</dbReference>
<dbReference type="PROSITE" id="PS00995">
    <property type="entry name" value="TCP1_3"/>
    <property type="match status" value="1"/>
</dbReference>
<dbReference type="AlphaFoldDB" id="A0A1T5LUN4"/>
<dbReference type="SUPFAM" id="SSF48592">
    <property type="entry name" value="GroEL equatorial domain-like"/>
    <property type="match status" value="1"/>
</dbReference>
<dbReference type="InterPro" id="IPR027410">
    <property type="entry name" value="TCP-1-like_intermed_sf"/>
</dbReference>
<accession>A0A1T5LUN4</accession>
<dbReference type="GO" id="GO:0005524">
    <property type="term" value="F:ATP binding"/>
    <property type="evidence" value="ECO:0007669"/>
    <property type="project" value="UniProtKB-KW"/>
</dbReference>
<evidence type="ECO:0000256" key="5">
    <source>
        <dbReference type="ARBA" id="ARBA00023186"/>
    </source>
</evidence>
<dbReference type="InterPro" id="IPR027409">
    <property type="entry name" value="GroEL-like_apical_dom_sf"/>
</dbReference>
<reference evidence="6 7" key="1">
    <citation type="submission" date="2017-02" db="EMBL/GenBank/DDBJ databases">
        <authorList>
            <person name="Peterson S.W."/>
        </authorList>
    </citation>
    <scope>NUCLEOTIDE SEQUENCE [LARGE SCALE GENOMIC DNA]</scope>
    <source>
        <strain evidence="6 7">M1</strain>
    </source>
</reference>
<dbReference type="GO" id="GO:0016887">
    <property type="term" value="F:ATP hydrolysis activity"/>
    <property type="evidence" value="ECO:0007669"/>
    <property type="project" value="InterPro"/>
</dbReference>
<dbReference type="CDD" id="cd00309">
    <property type="entry name" value="chaperonin_type_I_II"/>
    <property type="match status" value="1"/>
</dbReference>
<keyword evidence="3" id="KW-0547">Nucleotide-binding</keyword>
<dbReference type="InterPro" id="IPR002194">
    <property type="entry name" value="Chaperonin_TCP-1_CS"/>
</dbReference>
<comment type="similarity">
    <text evidence="1">Belongs to the chaperonin (HSP60) family.</text>
</comment>
<dbReference type="Pfam" id="PF00118">
    <property type="entry name" value="Cpn60_TCP1"/>
    <property type="match status" value="1"/>
</dbReference>
<keyword evidence="4" id="KW-0067">ATP-binding</keyword>
<dbReference type="EMBL" id="FUZT01000008">
    <property type="protein sequence ID" value="SKC79672.1"/>
    <property type="molecule type" value="Genomic_DNA"/>
</dbReference>
<evidence type="ECO:0000313" key="6">
    <source>
        <dbReference type="EMBL" id="SKC79672.1"/>
    </source>
</evidence>
<evidence type="ECO:0000256" key="3">
    <source>
        <dbReference type="ARBA" id="ARBA00022741"/>
    </source>
</evidence>
<dbReference type="Proteomes" id="UP000190285">
    <property type="component" value="Unassembled WGS sequence"/>
</dbReference>
<evidence type="ECO:0000313" key="7">
    <source>
        <dbReference type="Proteomes" id="UP000190285"/>
    </source>
</evidence>
<evidence type="ECO:0000256" key="2">
    <source>
        <dbReference type="ARBA" id="ARBA00008020"/>
    </source>
</evidence>
<dbReference type="Gene3D" id="3.50.7.10">
    <property type="entry name" value="GroEL"/>
    <property type="match status" value="1"/>
</dbReference>
<keyword evidence="7" id="KW-1185">Reference proteome</keyword>
<keyword evidence="5" id="KW-0143">Chaperone</keyword>
<dbReference type="STRING" id="36842.SAMN02194393_03342"/>
<proteinExistence type="inferred from homology"/>
<comment type="similarity">
    <text evidence="2">Belongs to the TCP-1 chaperonin family.</text>
</comment>
<organism evidence="6 7">
    <name type="scientific">Maledivibacter halophilus</name>
    <dbReference type="NCBI Taxonomy" id="36842"/>
    <lineage>
        <taxon>Bacteria</taxon>
        <taxon>Bacillati</taxon>
        <taxon>Bacillota</taxon>
        <taxon>Clostridia</taxon>
        <taxon>Peptostreptococcales</taxon>
        <taxon>Caminicellaceae</taxon>
        <taxon>Maledivibacter</taxon>
    </lineage>
</organism>
<gene>
    <name evidence="6" type="ORF">SAMN02194393_03342</name>
</gene>
<dbReference type="Gene3D" id="1.10.560.10">
    <property type="entry name" value="GroEL-like equatorial domain"/>
    <property type="match status" value="1"/>
</dbReference>
<dbReference type="SUPFAM" id="SSF52029">
    <property type="entry name" value="GroEL apical domain-like"/>
    <property type="match status" value="1"/>
</dbReference>
<dbReference type="Gene3D" id="3.30.260.10">
    <property type="entry name" value="TCP-1-like chaperonin intermediate domain"/>
    <property type="match status" value="1"/>
</dbReference>
<name>A0A1T5LUN4_9FIRM</name>
<protein>
    <submittedName>
        <fullName evidence="6">Chaperonin GroEL (HSP60 family)</fullName>
    </submittedName>
</protein>
<dbReference type="GO" id="GO:0051082">
    <property type="term" value="F:unfolded protein binding"/>
    <property type="evidence" value="ECO:0007669"/>
    <property type="project" value="InterPro"/>
</dbReference>
<dbReference type="PRINTS" id="PR00304">
    <property type="entry name" value="TCOMPLEXTCP1"/>
</dbReference>
<dbReference type="InterPro" id="IPR027413">
    <property type="entry name" value="GROEL-like_equatorial_sf"/>
</dbReference>
<dbReference type="InterPro" id="IPR002423">
    <property type="entry name" value="Cpn60/GroEL/TCP-1"/>
</dbReference>
<dbReference type="PANTHER" id="PTHR11353">
    <property type="entry name" value="CHAPERONIN"/>
    <property type="match status" value="1"/>
</dbReference>
<evidence type="ECO:0000256" key="4">
    <source>
        <dbReference type="ARBA" id="ARBA00022840"/>
    </source>
</evidence>